<evidence type="ECO:0000256" key="4">
    <source>
        <dbReference type="ARBA" id="ARBA00023136"/>
    </source>
</evidence>
<sequence length="169" mass="19083">MAGTGHGIATVAMAPFALYFDRRARPKMTLMTFFKISLLGLLEPVIDQNLFCLGMIYTTATFATALYNTLPAVTFILALLLDQARKTQVSEYQECEQGGWDCDFSWRNNDDDTGKRSSSPPLLDQKTFCTEYNRDRCSQLHQRGGAVFVSIGCLSYACFMILQVRRFLM</sequence>
<evidence type="ECO:0000256" key="3">
    <source>
        <dbReference type="ARBA" id="ARBA00022989"/>
    </source>
</evidence>
<accession>A0ABM0T947</accession>
<keyword evidence="6" id="KW-1185">Reference proteome</keyword>
<protein>
    <submittedName>
        <fullName evidence="7">WAT1-related protein At2g37460-like</fullName>
    </submittedName>
</protein>
<name>A0ABM0T947_CAMSA</name>
<evidence type="ECO:0000256" key="1">
    <source>
        <dbReference type="ARBA" id="ARBA00004141"/>
    </source>
</evidence>
<evidence type="ECO:0000313" key="6">
    <source>
        <dbReference type="Proteomes" id="UP000694864"/>
    </source>
</evidence>
<keyword evidence="2 5" id="KW-0812">Transmembrane</keyword>
<dbReference type="RefSeq" id="XP_010422742.1">
    <property type="nucleotide sequence ID" value="XM_010424440.1"/>
</dbReference>
<evidence type="ECO:0000313" key="7">
    <source>
        <dbReference type="RefSeq" id="XP_010422742.1"/>
    </source>
</evidence>
<feature type="transmembrane region" description="Helical" evidence="5">
    <location>
        <begin position="144"/>
        <end position="164"/>
    </location>
</feature>
<organism evidence="6 7">
    <name type="scientific">Camelina sativa</name>
    <name type="common">False flax</name>
    <name type="synonym">Myagrum sativum</name>
    <dbReference type="NCBI Taxonomy" id="90675"/>
    <lineage>
        <taxon>Eukaryota</taxon>
        <taxon>Viridiplantae</taxon>
        <taxon>Streptophyta</taxon>
        <taxon>Embryophyta</taxon>
        <taxon>Tracheophyta</taxon>
        <taxon>Spermatophyta</taxon>
        <taxon>Magnoliopsida</taxon>
        <taxon>eudicotyledons</taxon>
        <taxon>Gunneridae</taxon>
        <taxon>Pentapetalae</taxon>
        <taxon>rosids</taxon>
        <taxon>malvids</taxon>
        <taxon>Brassicales</taxon>
        <taxon>Brassicaceae</taxon>
        <taxon>Camelineae</taxon>
        <taxon>Camelina</taxon>
    </lineage>
</organism>
<dbReference type="SUPFAM" id="SSF103481">
    <property type="entry name" value="Multidrug resistance efflux transporter EmrE"/>
    <property type="match status" value="1"/>
</dbReference>
<dbReference type="GeneID" id="104707975"/>
<dbReference type="InterPro" id="IPR037185">
    <property type="entry name" value="EmrE-like"/>
</dbReference>
<keyword evidence="3 5" id="KW-1133">Transmembrane helix</keyword>
<dbReference type="PANTHER" id="PTHR31218">
    <property type="entry name" value="WAT1-RELATED PROTEIN"/>
    <property type="match status" value="1"/>
</dbReference>
<proteinExistence type="predicted"/>
<keyword evidence="4 5" id="KW-0472">Membrane</keyword>
<dbReference type="InterPro" id="IPR030184">
    <property type="entry name" value="WAT1-related"/>
</dbReference>
<comment type="subcellular location">
    <subcellularLocation>
        <location evidence="1">Membrane</location>
        <topology evidence="1">Multi-pass membrane protein</topology>
    </subcellularLocation>
</comment>
<reference evidence="6" key="1">
    <citation type="journal article" date="2014" name="Nat. Commun.">
        <title>The emerging biofuel crop Camelina sativa retains a highly undifferentiated hexaploid genome structure.</title>
        <authorList>
            <person name="Kagale S."/>
            <person name="Koh C."/>
            <person name="Nixon J."/>
            <person name="Bollina V."/>
            <person name="Clarke W.E."/>
            <person name="Tuteja R."/>
            <person name="Spillane C."/>
            <person name="Robinson S.J."/>
            <person name="Links M.G."/>
            <person name="Clarke C."/>
            <person name="Higgins E.E."/>
            <person name="Huebert T."/>
            <person name="Sharpe A.G."/>
            <person name="Parkin I.A."/>
        </authorList>
    </citation>
    <scope>NUCLEOTIDE SEQUENCE [LARGE SCALE GENOMIC DNA]</scope>
    <source>
        <strain evidence="6">cv. DH55</strain>
    </source>
</reference>
<feature type="transmembrane region" description="Helical" evidence="5">
    <location>
        <begin position="58"/>
        <end position="81"/>
    </location>
</feature>
<evidence type="ECO:0000256" key="5">
    <source>
        <dbReference type="SAM" id="Phobius"/>
    </source>
</evidence>
<gene>
    <name evidence="7" type="primary">LOC104707975</name>
</gene>
<dbReference type="Proteomes" id="UP000694864">
    <property type="component" value="Chromosome 8"/>
</dbReference>
<evidence type="ECO:0000256" key="2">
    <source>
        <dbReference type="ARBA" id="ARBA00022692"/>
    </source>
</evidence>
<reference evidence="7" key="2">
    <citation type="submission" date="2025-08" db="UniProtKB">
        <authorList>
            <consortium name="RefSeq"/>
        </authorList>
    </citation>
    <scope>IDENTIFICATION</scope>
    <source>
        <tissue evidence="7">Leaf</tissue>
    </source>
</reference>